<dbReference type="SUPFAM" id="SSF103473">
    <property type="entry name" value="MFS general substrate transporter"/>
    <property type="match status" value="1"/>
</dbReference>
<dbReference type="Proteomes" id="UP001221217">
    <property type="component" value="Unassembled WGS sequence"/>
</dbReference>
<feature type="transmembrane region" description="Helical" evidence="6">
    <location>
        <begin position="227"/>
        <end position="248"/>
    </location>
</feature>
<feature type="transmembrane region" description="Helical" evidence="6">
    <location>
        <begin position="44"/>
        <end position="67"/>
    </location>
</feature>
<feature type="transmembrane region" description="Helical" evidence="6">
    <location>
        <begin position="145"/>
        <end position="167"/>
    </location>
</feature>
<feature type="transmembrane region" description="Helical" evidence="6">
    <location>
        <begin position="105"/>
        <end position="124"/>
    </location>
</feature>
<evidence type="ECO:0000256" key="6">
    <source>
        <dbReference type="SAM" id="Phobius"/>
    </source>
</evidence>
<dbReference type="PANTHER" id="PTHR23519:SF1">
    <property type="entry name" value="AUTOPHAGY-RELATED PROTEIN 22"/>
    <property type="match status" value="1"/>
</dbReference>
<evidence type="ECO:0000256" key="5">
    <source>
        <dbReference type="ARBA" id="ARBA00023136"/>
    </source>
</evidence>
<comment type="subcellular location">
    <subcellularLocation>
        <location evidence="1">Endomembrane system</location>
        <topology evidence="1">Multi-pass membrane protein</topology>
    </subcellularLocation>
</comment>
<keyword evidence="2" id="KW-0813">Transport</keyword>
<evidence type="ECO:0000313" key="7">
    <source>
        <dbReference type="EMBL" id="MDC7226835.1"/>
    </source>
</evidence>
<dbReference type="Pfam" id="PF11700">
    <property type="entry name" value="ATG22"/>
    <property type="match status" value="1"/>
</dbReference>
<protein>
    <submittedName>
        <fullName evidence="7">MFS transporter</fullName>
    </submittedName>
</protein>
<evidence type="ECO:0000313" key="8">
    <source>
        <dbReference type="Proteomes" id="UP001221217"/>
    </source>
</evidence>
<dbReference type="AlphaFoldDB" id="A0AAJ1MMP3"/>
<proteinExistence type="predicted"/>
<evidence type="ECO:0000256" key="1">
    <source>
        <dbReference type="ARBA" id="ARBA00004127"/>
    </source>
</evidence>
<name>A0AAJ1MMP3_9SPIO</name>
<dbReference type="Gene3D" id="1.20.1250.20">
    <property type="entry name" value="MFS general substrate transporter like domains"/>
    <property type="match status" value="1"/>
</dbReference>
<keyword evidence="4 6" id="KW-1133">Transmembrane helix</keyword>
<feature type="transmembrane region" description="Helical" evidence="6">
    <location>
        <begin position="79"/>
        <end position="99"/>
    </location>
</feature>
<evidence type="ECO:0000256" key="3">
    <source>
        <dbReference type="ARBA" id="ARBA00022692"/>
    </source>
</evidence>
<feature type="transmembrane region" description="Helical" evidence="6">
    <location>
        <begin position="260"/>
        <end position="280"/>
    </location>
</feature>
<keyword evidence="3 6" id="KW-0812">Transmembrane</keyword>
<keyword evidence="5 6" id="KW-0472">Membrane</keyword>
<dbReference type="InterPro" id="IPR050495">
    <property type="entry name" value="ATG22/LtaA_families"/>
</dbReference>
<comment type="caution">
    <text evidence="7">The sequence shown here is derived from an EMBL/GenBank/DDBJ whole genome shotgun (WGS) entry which is preliminary data.</text>
</comment>
<dbReference type="EMBL" id="JAQQAL010000017">
    <property type="protein sequence ID" value="MDC7226835.1"/>
    <property type="molecule type" value="Genomic_DNA"/>
</dbReference>
<organism evidence="7 8">
    <name type="scientific">Candidatus Thalassospirochaeta sargassi</name>
    <dbReference type="NCBI Taxonomy" id="3119039"/>
    <lineage>
        <taxon>Bacteria</taxon>
        <taxon>Pseudomonadati</taxon>
        <taxon>Spirochaetota</taxon>
        <taxon>Spirochaetia</taxon>
        <taxon>Spirochaetales</taxon>
        <taxon>Spirochaetaceae</taxon>
        <taxon>Candidatus Thalassospirochaeta</taxon>
    </lineage>
</organism>
<feature type="transmembrane region" description="Helical" evidence="6">
    <location>
        <begin position="292"/>
        <end position="311"/>
    </location>
</feature>
<gene>
    <name evidence="7" type="ORF">PQJ61_08715</name>
</gene>
<dbReference type="GO" id="GO:0012505">
    <property type="term" value="C:endomembrane system"/>
    <property type="evidence" value="ECO:0007669"/>
    <property type="project" value="UniProtKB-SubCell"/>
</dbReference>
<dbReference type="InterPro" id="IPR036259">
    <property type="entry name" value="MFS_trans_sf"/>
</dbReference>
<feature type="transmembrane region" description="Helical" evidence="6">
    <location>
        <begin position="21"/>
        <end position="38"/>
    </location>
</feature>
<sequence length="380" mass="42508">MREKFSKEEKSWMMYDWANSAHSIVVVTVLPIFFMSLFENNTGAMATWGAVTSASKFLVAILAPLLGTLGDFKNMKKRLFTFFVAIGATSCVFLAGMPFAPKWQFILGLYALSNFGFAGANIFYDGFLPEITSHERMDKVSAWGFGLGYIGGSTIPFVVFLILYMLIPVNPAMAISFGLTGVWWAVFTIPMWKNVKQTNYIERSKRMLGDSVRNMGKTAKEIFSNKVMVLFIIAYFFYIDGVNTIIYMSTVYGSALQIDATQMMLALLLVQILAFPFAILYGNLARSFGSRIMLAVGIVIYMGICILGFNISETWHFWLLAVLVATSQGGIQALSRSMFGKMIPDLKRSNEFFGFFEIFGKFSAIMGRGFSDSSVYRLHA</sequence>
<dbReference type="PANTHER" id="PTHR23519">
    <property type="entry name" value="AUTOPHAGY-RELATED PROTEIN 22"/>
    <property type="match status" value="1"/>
</dbReference>
<feature type="transmembrane region" description="Helical" evidence="6">
    <location>
        <begin position="173"/>
        <end position="192"/>
    </location>
</feature>
<evidence type="ECO:0000256" key="4">
    <source>
        <dbReference type="ARBA" id="ARBA00022989"/>
    </source>
</evidence>
<accession>A0AAJ1MMP3</accession>
<feature type="transmembrane region" description="Helical" evidence="6">
    <location>
        <begin position="317"/>
        <end position="339"/>
    </location>
</feature>
<reference evidence="7 8" key="1">
    <citation type="submission" date="2022-12" db="EMBL/GenBank/DDBJ databases">
        <title>Metagenome assembled genome from gulf of manar.</title>
        <authorList>
            <person name="Kohli P."/>
            <person name="Pk S."/>
            <person name="Venkata Ramana C."/>
            <person name="Sasikala C."/>
        </authorList>
    </citation>
    <scope>NUCLEOTIDE SEQUENCE [LARGE SCALE GENOMIC DNA]</scope>
    <source>
        <strain evidence="7">JB008</strain>
    </source>
</reference>
<dbReference type="InterPro" id="IPR024671">
    <property type="entry name" value="Atg22-like"/>
</dbReference>
<evidence type="ECO:0000256" key="2">
    <source>
        <dbReference type="ARBA" id="ARBA00022448"/>
    </source>
</evidence>